<gene>
    <name evidence="1" type="ORF">GCM10009559_11210</name>
</gene>
<evidence type="ECO:0000313" key="1">
    <source>
        <dbReference type="EMBL" id="GAA0926181.1"/>
    </source>
</evidence>
<protein>
    <submittedName>
        <fullName evidence="1">Uncharacterized protein</fullName>
    </submittedName>
</protein>
<dbReference type="EMBL" id="BAAAHP010000031">
    <property type="protein sequence ID" value="GAA0926181.1"/>
    <property type="molecule type" value="Genomic_DNA"/>
</dbReference>
<keyword evidence="2" id="KW-1185">Reference proteome</keyword>
<dbReference type="Proteomes" id="UP001499967">
    <property type="component" value="Unassembled WGS sequence"/>
</dbReference>
<reference evidence="2" key="1">
    <citation type="journal article" date="2019" name="Int. J. Syst. Evol. Microbiol.">
        <title>The Global Catalogue of Microorganisms (GCM) 10K type strain sequencing project: providing services to taxonomists for standard genome sequencing and annotation.</title>
        <authorList>
            <consortium name="The Broad Institute Genomics Platform"/>
            <consortium name="The Broad Institute Genome Sequencing Center for Infectious Disease"/>
            <person name="Wu L."/>
            <person name="Ma J."/>
        </authorList>
    </citation>
    <scope>NUCLEOTIDE SEQUENCE [LARGE SCALE GENOMIC DNA]</scope>
    <source>
        <strain evidence="2">JCM 11117</strain>
    </source>
</reference>
<comment type="caution">
    <text evidence="1">The sequence shown here is derived from an EMBL/GenBank/DDBJ whole genome shotgun (WGS) entry which is preliminary data.</text>
</comment>
<sequence length="93" mass="9897">MRFAIRTHIPADSIAGCVPARIPLVLGVGVHGWGGRWAVNGSRAGAVRLDPPSRARVCGIPVGLRTLWLSLADPDEFVRVLSRGDGSGSRTER</sequence>
<dbReference type="RefSeq" id="WP_343939626.1">
    <property type="nucleotide sequence ID" value="NZ_BAAAHP010000031.1"/>
</dbReference>
<accession>A0ABP3ZRI5</accession>
<proteinExistence type="predicted"/>
<evidence type="ECO:0000313" key="2">
    <source>
        <dbReference type="Proteomes" id="UP001499967"/>
    </source>
</evidence>
<name>A0ABP3ZRI5_9PSEU</name>
<organism evidence="1 2">
    <name type="scientific">Pseudonocardia zijingensis</name>
    <dbReference type="NCBI Taxonomy" id="153376"/>
    <lineage>
        <taxon>Bacteria</taxon>
        <taxon>Bacillati</taxon>
        <taxon>Actinomycetota</taxon>
        <taxon>Actinomycetes</taxon>
        <taxon>Pseudonocardiales</taxon>
        <taxon>Pseudonocardiaceae</taxon>
        <taxon>Pseudonocardia</taxon>
    </lineage>
</organism>